<evidence type="ECO:0000256" key="1">
    <source>
        <dbReference type="ARBA" id="ARBA00022553"/>
    </source>
</evidence>
<dbReference type="InterPro" id="IPR001867">
    <property type="entry name" value="OmpR/PhoB-type_DNA-bd"/>
</dbReference>
<keyword evidence="3" id="KW-0805">Transcription regulation</keyword>
<dbReference type="AlphaFoldDB" id="A0A9E6PGW4"/>
<sequence>MSQGRILLVEDEPKLAALVGDYLRAASFEVEHLADGLAVVPTARQKPYDLMLLDLMLPGRDGLDICRELRGFSRLPIIMMTARVDEIDRLLGLELGADDYICKPFSPRELVARVKAVLRRSGTQQTSLGLELDAQTFVARYQGLVLDLTPVEFRMLAALAERPGLVLSRDQLMNHIYQDNRVVADRTVDSHVKNLRRKLTAITPGIDPIRSVYGVGYSLECE</sequence>
<dbReference type="Gene3D" id="1.10.10.10">
    <property type="entry name" value="Winged helix-like DNA-binding domain superfamily/Winged helix DNA-binding domain"/>
    <property type="match status" value="1"/>
</dbReference>
<evidence type="ECO:0000313" key="10">
    <source>
        <dbReference type="EMBL" id="QXI26192.1"/>
    </source>
</evidence>
<evidence type="ECO:0000259" key="8">
    <source>
        <dbReference type="PROSITE" id="PS50110"/>
    </source>
</evidence>
<dbReference type="PROSITE" id="PS50110">
    <property type="entry name" value="RESPONSE_REGULATORY"/>
    <property type="match status" value="1"/>
</dbReference>
<dbReference type="Gene3D" id="6.10.250.690">
    <property type="match status" value="1"/>
</dbReference>
<keyword evidence="1 6" id="KW-0597">Phosphoprotein</keyword>
<feature type="domain" description="OmpR/PhoB-type" evidence="9">
    <location>
        <begin position="115"/>
        <end position="221"/>
    </location>
</feature>
<evidence type="ECO:0000256" key="5">
    <source>
        <dbReference type="ARBA" id="ARBA00023163"/>
    </source>
</evidence>
<gene>
    <name evidence="10" type="ORF">HU752_019760</name>
</gene>
<dbReference type="RefSeq" id="WP_186679024.1">
    <property type="nucleotide sequence ID" value="NZ_CP077093.1"/>
</dbReference>
<dbReference type="Gene3D" id="3.40.50.2300">
    <property type="match status" value="1"/>
</dbReference>
<dbReference type="CDD" id="cd00383">
    <property type="entry name" value="trans_reg_C"/>
    <property type="match status" value="1"/>
</dbReference>
<name>A0A9E6PGW4_9PSED</name>
<dbReference type="GO" id="GO:0032993">
    <property type="term" value="C:protein-DNA complex"/>
    <property type="evidence" value="ECO:0007669"/>
    <property type="project" value="TreeGrafter"/>
</dbReference>
<dbReference type="Pfam" id="PF00486">
    <property type="entry name" value="Trans_reg_C"/>
    <property type="match status" value="1"/>
</dbReference>
<dbReference type="SMART" id="SM00862">
    <property type="entry name" value="Trans_reg_C"/>
    <property type="match status" value="1"/>
</dbReference>
<dbReference type="InterPro" id="IPR039420">
    <property type="entry name" value="WalR-like"/>
</dbReference>
<dbReference type="FunFam" id="3.40.50.2300:FF:000001">
    <property type="entry name" value="DNA-binding response regulator PhoB"/>
    <property type="match status" value="1"/>
</dbReference>
<dbReference type="PANTHER" id="PTHR48111">
    <property type="entry name" value="REGULATOR OF RPOS"/>
    <property type="match status" value="1"/>
</dbReference>
<dbReference type="PROSITE" id="PS51755">
    <property type="entry name" value="OMPR_PHOB"/>
    <property type="match status" value="1"/>
</dbReference>
<keyword evidence="11" id="KW-1185">Reference proteome</keyword>
<dbReference type="Proteomes" id="UP000634530">
    <property type="component" value="Chromosome"/>
</dbReference>
<reference evidence="10 11" key="2">
    <citation type="journal article" date="2021" name="Microorganisms">
        <title>The Ever-Expanding Pseudomonas Genus: Description of 43 New Species and Partition of the Pseudomonas putida Group.</title>
        <authorList>
            <person name="Girard L."/>
            <person name="Lood C."/>
            <person name="Hofte M."/>
            <person name="Vandamme P."/>
            <person name="Rokni-Zadeh H."/>
            <person name="van Noort V."/>
            <person name="Lavigne R."/>
            <person name="De Mot R."/>
        </authorList>
    </citation>
    <scope>NUCLEOTIDE SEQUENCE [LARGE SCALE GENOMIC DNA]</scope>
    <source>
        <strain evidence="10 11">RW8P3</strain>
    </source>
</reference>
<organism evidence="10 11">
    <name type="scientific">Pseudomonas vanderleydeniana</name>
    <dbReference type="NCBI Taxonomy" id="2745495"/>
    <lineage>
        <taxon>Bacteria</taxon>
        <taxon>Pseudomonadati</taxon>
        <taxon>Pseudomonadota</taxon>
        <taxon>Gammaproteobacteria</taxon>
        <taxon>Pseudomonadales</taxon>
        <taxon>Pseudomonadaceae</taxon>
        <taxon>Pseudomonas</taxon>
    </lineage>
</organism>
<dbReference type="InterPro" id="IPR001789">
    <property type="entry name" value="Sig_transdc_resp-reg_receiver"/>
</dbReference>
<feature type="modified residue" description="4-aspartylphosphate" evidence="6">
    <location>
        <position position="54"/>
    </location>
</feature>
<dbReference type="KEGG" id="pvw:HU752_019760"/>
<dbReference type="GO" id="GO:0000156">
    <property type="term" value="F:phosphorelay response regulator activity"/>
    <property type="evidence" value="ECO:0007669"/>
    <property type="project" value="TreeGrafter"/>
</dbReference>
<dbReference type="GO" id="GO:0000976">
    <property type="term" value="F:transcription cis-regulatory region binding"/>
    <property type="evidence" value="ECO:0007669"/>
    <property type="project" value="TreeGrafter"/>
</dbReference>
<feature type="DNA-binding region" description="OmpR/PhoB-type" evidence="7">
    <location>
        <begin position="115"/>
        <end position="221"/>
    </location>
</feature>
<evidence type="ECO:0000256" key="3">
    <source>
        <dbReference type="ARBA" id="ARBA00023015"/>
    </source>
</evidence>
<accession>A0A9E6PGW4</accession>
<dbReference type="InterPro" id="IPR011006">
    <property type="entry name" value="CheY-like_superfamily"/>
</dbReference>
<evidence type="ECO:0000259" key="9">
    <source>
        <dbReference type="PROSITE" id="PS51755"/>
    </source>
</evidence>
<dbReference type="InterPro" id="IPR016032">
    <property type="entry name" value="Sig_transdc_resp-reg_C-effctor"/>
</dbReference>
<dbReference type="InterPro" id="IPR036388">
    <property type="entry name" value="WH-like_DNA-bd_sf"/>
</dbReference>
<dbReference type="Pfam" id="PF00072">
    <property type="entry name" value="Response_reg"/>
    <property type="match status" value="1"/>
</dbReference>
<dbReference type="GO" id="GO:0006355">
    <property type="term" value="P:regulation of DNA-templated transcription"/>
    <property type="evidence" value="ECO:0007669"/>
    <property type="project" value="InterPro"/>
</dbReference>
<keyword evidence="2" id="KW-0902">Two-component regulatory system</keyword>
<feature type="domain" description="Response regulatory" evidence="8">
    <location>
        <begin position="5"/>
        <end position="118"/>
    </location>
</feature>
<dbReference type="SMART" id="SM00448">
    <property type="entry name" value="REC"/>
    <property type="match status" value="1"/>
</dbReference>
<proteinExistence type="predicted"/>
<dbReference type="EMBL" id="CP077093">
    <property type="protein sequence ID" value="QXI26192.1"/>
    <property type="molecule type" value="Genomic_DNA"/>
</dbReference>
<dbReference type="SUPFAM" id="SSF46894">
    <property type="entry name" value="C-terminal effector domain of the bipartite response regulators"/>
    <property type="match status" value="1"/>
</dbReference>
<keyword evidence="4 7" id="KW-0238">DNA-binding</keyword>
<evidence type="ECO:0000256" key="4">
    <source>
        <dbReference type="ARBA" id="ARBA00023125"/>
    </source>
</evidence>
<dbReference type="PANTHER" id="PTHR48111:SF59">
    <property type="entry name" value="TRANSCRIPTIONAL REGULATORY PROTEIN BAER"/>
    <property type="match status" value="1"/>
</dbReference>
<evidence type="ECO:0000256" key="2">
    <source>
        <dbReference type="ARBA" id="ARBA00023012"/>
    </source>
</evidence>
<dbReference type="SUPFAM" id="SSF52172">
    <property type="entry name" value="CheY-like"/>
    <property type="match status" value="1"/>
</dbReference>
<evidence type="ECO:0000313" key="11">
    <source>
        <dbReference type="Proteomes" id="UP000634530"/>
    </source>
</evidence>
<dbReference type="GO" id="GO:0005829">
    <property type="term" value="C:cytosol"/>
    <property type="evidence" value="ECO:0007669"/>
    <property type="project" value="TreeGrafter"/>
</dbReference>
<keyword evidence="5" id="KW-0804">Transcription</keyword>
<evidence type="ECO:0000256" key="7">
    <source>
        <dbReference type="PROSITE-ProRule" id="PRU01091"/>
    </source>
</evidence>
<reference evidence="10 11" key="1">
    <citation type="journal article" date="2020" name="Microorganisms">
        <title>Reliable Identification of Environmental Pseudomonas Isolates Using the rpoD Gene.</title>
        <authorList>
            <consortium name="The Broad Institute Genome Sequencing Platform"/>
            <person name="Girard L."/>
            <person name="Lood C."/>
            <person name="Rokni-Zadeh H."/>
            <person name="van Noort V."/>
            <person name="Lavigne R."/>
            <person name="De Mot R."/>
        </authorList>
    </citation>
    <scope>NUCLEOTIDE SEQUENCE [LARGE SCALE GENOMIC DNA]</scope>
    <source>
        <strain evidence="10 11">RW8P3</strain>
    </source>
</reference>
<evidence type="ECO:0000256" key="6">
    <source>
        <dbReference type="PROSITE-ProRule" id="PRU00169"/>
    </source>
</evidence>
<protein>
    <submittedName>
        <fullName evidence="10">Response regulator</fullName>
    </submittedName>
</protein>